<reference evidence="4" key="1">
    <citation type="submission" date="2018-07" db="EMBL/GenBank/DDBJ databases">
        <title>The Genome Sequence of Enterococcus sp. DIV0659b.</title>
        <authorList>
            <consortium name="The Broad Institute Genomics Platform"/>
            <consortium name="The Broad Institute Genomic Center for Infectious Diseases"/>
            <person name="Earl A."/>
            <person name="Manson A."/>
            <person name="Schwartman J."/>
            <person name="Gilmore M."/>
            <person name="Abouelleil A."/>
            <person name="Cao P."/>
            <person name="Chapman S."/>
            <person name="Cusick C."/>
            <person name="Shea T."/>
            <person name="Young S."/>
            <person name="Neafsey D."/>
            <person name="Nusbaum C."/>
            <person name="Birren B."/>
        </authorList>
    </citation>
    <scope>NUCLEOTIDE SEQUENCE [LARGE SCALE GENOMIC DNA]</scope>
    <source>
        <strain evidence="4">4G2_DIV0659</strain>
    </source>
</reference>
<dbReference type="Gene3D" id="2.60.40.10">
    <property type="entry name" value="Immunoglobulins"/>
    <property type="match status" value="1"/>
</dbReference>
<sequence>MKKRILPSVLTVVFSFSILTSVNQEVFANEQRVNQDKAEFNFYAVGLKAHDLEIDQDEKFDPFDKRIGLEATDKMAGDLTNKIEVIHNDVNSSVPGNYKVTYRVKNSRNEVAEKTIKVSVRINNTWPNGQASGWKMFSGHDVQLQHNPKEALIGDYTFYSDSHSSIYKHFTENDGLKKGTEYRVTIYVKPVNGKPESNRVKVSLKEDPAGKDSRELLNTFASKEQLAEKGYYRVTKTFKVGENETNPLIVVENFSAGYIGSINISKTVEPPKQAAPITIKYVEHEWWNFPNGTELATSDTITGNIGETYETKPKFIQGYRVDKKTQNTSGVFTTEPQTVTYAYTRVAYDVRNFAEKEADRMSNQLIGKDIEKALAKQQKKLGYLIGDELKLEGVSTKWTRTIPESSSVQINDETRVYGSTEFAYFKANLSNSFNEITIKKTYNEDSSDRLAFAISTSYKYFVEQWDAQKEQWIKSSSAFTGPSFGNGILDFSGYYEIAPNLDLQIIKNEMDIQKDSSFNIKPEVFYKELSSAGGTRSKFVNIPDLSKLGQQTVQIRVWDQYVTQYGWDRVDGIEDSDWESGARPLNSKHYKTFDVTFNVVEKK</sequence>
<dbReference type="RefSeq" id="WP_336577213.1">
    <property type="nucleotide sequence ID" value="NZ_NGLE02000001.1"/>
</dbReference>
<evidence type="ECO:0000313" key="5">
    <source>
        <dbReference type="Proteomes" id="UP000195139"/>
    </source>
</evidence>
<evidence type="ECO:0008006" key="6">
    <source>
        <dbReference type="Google" id="ProtNLM"/>
    </source>
</evidence>
<keyword evidence="5" id="KW-1185">Reference proteome</keyword>
<evidence type="ECO:0000259" key="2">
    <source>
        <dbReference type="Pfam" id="PF06458"/>
    </source>
</evidence>
<feature type="domain" description="Pesticidal crystal protein Cry22Aa Ig-like" evidence="3">
    <location>
        <begin position="67"/>
        <end position="120"/>
    </location>
</feature>
<protein>
    <recommendedName>
        <fullName evidence="6">DUF5011 domain-containing protein</fullName>
    </recommendedName>
</protein>
<dbReference type="Proteomes" id="UP000195139">
    <property type="component" value="Unassembled WGS sequence"/>
</dbReference>
<organism evidence="4 5">
    <name type="scientific">Candidatus Enterococcus mansonii</name>
    <dbReference type="NCBI Taxonomy" id="1834181"/>
    <lineage>
        <taxon>Bacteria</taxon>
        <taxon>Bacillati</taxon>
        <taxon>Bacillota</taxon>
        <taxon>Bacilli</taxon>
        <taxon>Lactobacillales</taxon>
        <taxon>Enterococcaceae</taxon>
        <taxon>Enterococcus</taxon>
    </lineage>
</organism>
<dbReference type="Pfam" id="PF06458">
    <property type="entry name" value="MucBP"/>
    <property type="match status" value="1"/>
</dbReference>
<gene>
    <name evidence="4" type="ORF">A5880_002984</name>
</gene>
<dbReference type="Pfam" id="PF16403">
    <property type="entry name" value="Bact_surface_Ig-like"/>
    <property type="match status" value="1"/>
</dbReference>
<evidence type="ECO:0000313" key="4">
    <source>
        <dbReference type="EMBL" id="MEI5995394.1"/>
    </source>
</evidence>
<dbReference type="Gene3D" id="3.10.20.320">
    <property type="entry name" value="Putative peptidoglycan bound protein (lpxtg motif)"/>
    <property type="match status" value="1"/>
</dbReference>
<feature type="domain" description="MucBP" evidence="2">
    <location>
        <begin position="276"/>
        <end position="344"/>
    </location>
</feature>
<name>A0ABU8IIS2_9ENTE</name>
<accession>A0ABU8IIS2</accession>
<evidence type="ECO:0000256" key="1">
    <source>
        <dbReference type="ARBA" id="ARBA00022737"/>
    </source>
</evidence>
<evidence type="ECO:0000259" key="3">
    <source>
        <dbReference type="Pfam" id="PF16403"/>
    </source>
</evidence>
<comment type="caution">
    <text evidence="4">The sequence shown here is derived from an EMBL/GenBank/DDBJ whole genome shotgun (WGS) entry which is preliminary data.</text>
</comment>
<dbReference type="InterPro" id="IPR032179">
    <property type="entry name" value="Cry22Aa_Ig-like"/>
</dbReference>
<proteinExistence type="predicted"/>
<keyword evidence="1" id="KW-0677">Repeat</keyword>
<dbReference type="EMBL" id="NGLE02000001">
    <property type="protein sequence ID" value="MEI5995394.1"/>
    <property type="molecule type" value="Genomic_DNA"/>
</dbReference>
<dbReference type="InterPro" id="IPR009459">
    <property type="entry name" value="MucBP_dom"/>
</dbReference>
<dbReference type="InterPro" id="IPR013783">
    <property type="entry name" value="Ig-like_fold"/>
</dbReference>